<dbReference type="RefSeq" id="WP_066194755.1">
    <property type="nucleotide sequence ID" value="NZ_CP194732.1"/>
</dbReference>
<proteinExistence type="predicted"/>
<dbReference type="AlphaFoldDB" id="A0A2N0ZGP9"/>
<comment type="caution">
    <text evidence="1">The sequence shown here is derived from an EMBL/GenBank/DDBJ whole genome shotgun (WGS) entry which is preliminary data.</text>
</comment>
<sequence length="167" mass="19295">MDQTIYFQDNFFSSGLTEIRNQDFIKLGLLDLKTAFSRKVSLLDLDRQEVMRGMFVHFFSRKWKVIDAAGIEQGIVQQKLFSFTKTFAYYKPNGAHFRIESPIFSREYNIYDHNEELVAQFNRVSSFFSVPAFKLDNHSNELSTEELIIVIMGVNAIQKNNNAAASS</sequence>
<dbReference type="Pfam" id="PF04525">
    <property type="entry name" value="LOR"/>
    <property type="match status" value="1"/>
</dbReference>
<evidence type="ECO:0000313" key="2">
    <source>
        <dbReference type="Proteomes" id="UP000233343"/>
    </source>
</evidence>
<organism evidence="1 2">
    <name type="scientific">Cytobacillus horneckiae</name>
    <dbReference type="NCBI Taxonomy" id="549687"/>
    <lineage>
        <taxon>Bacteria</taxon>
        <taxon>Bacillati</taxon>
        <taxon>Bacillota</taxon>
        <taxon>Bacilli</taxon>
        <taxon>Bacillales</taxon>
        <taxon>Bacillaceae</taxon>
        <taxon>Cytobacillus</taxon>
    </lineage>
</organism>
<name>A0A2N0ZGP9_9BACI</name>
<dbReference type="SUPFAM" id="SSF54518">
    <property type="entry name" value="Tubby C-terminal domain-like"/>
    <property type="match status" value="1"/>
</dbReference>
<gene>
    <name evidence="1" type="ORF">CWS20_12440</name>
</gene>
<dbReference type="EMBL" id="PISD01000026">
    <property type="protein sequence ID" value="PKG28678.1"/>
    <property type="molecule type" value="Genomic_DNA"/>
</dbReference>
<accession>A0A2N0ZGP9</accession>
<evidence type="ECO:0000313" key="1">
    <source>
        <dbReference type="EMBL" id="PKG28678.1"/>
    </source>
</evidence>
<protein>
    <submittedName>
        <fullName evidence="1">Uncharacterized protein</fullName>
    </submittedName>
</protein>
<dbReference type="Proteomes" id="UP000233343">
    <property type="component" value="Unassembled WGS sequence"/>
</dbReference>
<keyword evidence="2" id="KW-1185">Reference proteome</keyword>
<dbReference type="InterPro" id="IPR007612">
    <property type="entry name" value="LOR"/>
</dbReference>
<reference evidence="1 2" key="1">
    <citation type="journal article" date="2010" name="Int. J. Syst. Evol. Microbiol.">
        <title>Bacillus horneckiae sp. nov., isolated from a spacecraft-assembly clean room.</title>
        <authorList>
            <person name="Vaishampayan P."/>
            <person name="Probst A."/>
            <person name="Krishnamurthi S."/>
            <person name="Ghosh S."/>
            <person name="Osman S."/>
            <person name="McDowall A."/>
            <person name="Ruckmani A."/>
            <person name="Mayilraj S."/>
            <person name="Venkateswaran K."/>
        </authorList>
    </citation>
    <scope>NUCLEOTIDE SEQUENCE [LARGE SCALE GENOMIC DNA]</scope>
    <source>
        <strain evidence="2">1PO1SC</strain>
    </source>
</reference>
<dbReference type="InterPro" id="IPR025659">
    <property type="entry name" value="Tubby-like_C"/>
</dbReference>